<dbReference type="InterPro" id="IPR011990">
    <property type="entry name" value="TPR-like_helical_dom_sf"/>
</dbReference>
<dbReference type="GO" id="GO:0004672">
    <property type="term" value="F:protein kinase activity"/>
    <property type="evidence" value="ECO:0007669"/>
    <property type="project" value="InterPro"/>
</dbReference>
<gene>
    <name evidence="3" type="ORF">ALEPTO_LOCUS5835</name>
</gene>
<comment type="caution">
    <text evidence="3">The sequence shown here is derived from an EMBL/GenBank/DDBJ whole genome shotgun (WGS) entry which is preliminary data.</text>
</comment>
<dbReference type="InterPro" id="IPR000719">
    <property type="entry name" value="Prot_kinase_dom"/>
</dbReference>
<accession>A0A9N9FQY2</accession>
<name>A0A9N9FQY2_9GLOM</name>
<evidence type="ECO:0000256" key="1">
    <source>
        <dbReference type="ARBA" id="ARBA00038101"/>
    </source>
</evidence>
<organism evidence="3 4">
    <name type="scientific">Ambispora leptoticha</name>
    <dbReference type="NCBI Taxonomy" id="144679"/>
    <lineage>
        <taxon>Eukaryota</taxon>
        <taxon>Fungi</taxon>
        <taxon>Fungi incertae sedis</taxon>
        <taxon>Mucoromycota</taxon>
        <taxon>Glomeromycotina</taxon>
        <taxon>Glomeromycetes</taxon>
        <taxon>Archaeosporales</taxon>
        <taxon>Ambisporaceae</taxon>
        <taxon>Ambispora</taxon>
    </lineage>
</organism>
<keyword evidence="4" id="KW-1185">Reference proteome</keyword>
<dbReference type="PROSITE" id="PS50011">
    <property type="entry name" value="PROTEIN_KINASE_DOM"/>
    <property type="match status" value="1"/>
</dbReference>
<dbReference type="Pfam" id="PF00069">
    <property type="entry name" value="Pkinase"/>
    <property type="match status" value="1"/>
</dbReference>
<dbReference type="GO" id="GO:0005524">
    <property type="term" value="F:ATP binding"/>
    <property type="evidence" value="ECO:0007669"/>
    <property type="project" value="InterPro"/>
</dbReference>
<dbReference type="SMART" id="SM00671">
    <property type="entry name" value="SEL1"/>
    <property type="match status" value="4"/>
</dbReference>
<dbReference type="Proteomes" id="UP000789508">
    <property type="component" value="Unassembled WGS sequence"/>
</dbReference>
<dbReference type="EMBL" id="CAJVPS010001775">
    <property type="protein sequence ID" value="CAG8550128.1"/>
    <property type="molecule type" value="Genomic_DNA"/>
</dbReference>
<dbReference type="InterPro" id="IPR050767">
    <property type="entry name" value="Sel1_AlgK"/>
</dbReference>
<dbReference type="Gene3D" id="1.25.40.10">
    <property type="entry name" value="Tetratricopeptide repeat domain"/>
    <property type="match status" value="2"/>
</dbReference>
<dbReference type="InterPro" id="IPR006597">
    <property type="entry name" value="Sel1-like"/>
</dbReference>
<dbReference type="SMART" id="SM00220">
    <property type="entry name" value="S_TKc"/>
    <property type="match status" value="1"/>
</dbReference>
<dbReference type="AlphaFoldDB" id="A0A9N9FQY2"/>
<evidence type="ECO:0000313" key="3">
    <source>
        <dbReference type="EMBL" id="CAG8550128.1"/>
    </source>
</evidence>
<proteinExistence type="inferred from homology"/>
<dbReference type="OrthoDB" id="2410598at2759"/>
<comment type="similarity">
    <text evidence="1">Belongs to the sel-1 family.</text>
</comment>
<evidence type="ECO:0000313" key="4">
    <source>
        <dbReference type="Proteomes" id="UP000789508"/>
    </source>
</evidence>
<dbReference type="PANTHER" id="PTHR11102">
    <property type="entry name" value="SEL-1-LIKE PROTEIN"/>
    <property type="match status" value="1"/>
</dbReference>
<dbReference type="InterPro" id="IPR011009">
    <property type="entry name" value="Kinase-like_dom_sf"/>
</dbReference>
<evidence type="ECO:0000259" key="2">
    <source>
        <dbReference type="PROSITE" id="PS50011"/>
    </source>
</evidence>
<dbReference type="SUPFAM" id="SSF56112">
    <property type="entry name" value="Protein kinase-like (PK-like)"/>
    <property type="match status" value="1"/>
</dbReference>
<dbReference type="SUPFAM" id="SSF81901">
    <property type="entry name" value="HCP-like"/>
    <property type="match status" value="1"/>
</dbReference>
<dbReference type="Gene3D" id="1.10.510.10">
    <property type="entry name" value="Transferase(Phosphotransferase) domain 1"/>
    <property type="match status" value="1"/>
</dbReference>
<sequence>MTEFYQFSEFQNTSPIGGDFSHMSNFRAYWPRKEIEVSLFAYYDFELDESRDFVIFPKEVCVKNSGLLGYAIDHMFGVFLIMEKCETSLAQYLKENESLDQDYAISIAKEIVSGLIYLEVEAKYDIQNLNTMNIWMDENTPKFAHLLMIQTPPDVPNLKYNFYGYLKFIDPNFIKDPDFVCDKRSNIFSLGITLASLARISVYDSDDAEQFVINVYNENARWNADRISVEYVQLCQRCCASDPDLRPSLNEVLLSLVNLETCINHVKTNASELDVYSQETKILEKSSESMLPSFINLAKIIAESEYDILESTLKIFDKLTRIFGNDDIVFKKIEKHLAILGQTPHNFIGILKKLRFLPKCACLLGFFNHIDRADLKQAFYWYKVASDGKDDFGANQLGYCYSNCIGIGYDEELAFELYQVSAKRGHPQGVSNSAHRLYEQDAEKAFEMYHSIAKTGYIIGQFYTGSCYESGHGVTINLRAATYWFKKAAEGEHKKGAYSLSSNLRNGHGTNVDIHEAIRWCRKATSNGSRYARYALKKTFRVI</sequence>
<dbReference type="Pfam" id="PF08238">
    <property type="entry name" value="Sel1"/>
    <property type="match status" value="5"/>
</dbReference>
<feature type="domain" description="Protein kinase" evidence="2">
    <location>
        <begin position="1"/>
        <end position="259"/>
    </location>
</feature>
<dbReference type="PANTHER" id="PTHR11102:SF160">
    <property type="entry name" value="ERAD-ASSOCIATED E3 UBIQUITIN-PROTEIN LIGASE COMPONENT HRD3"/>
    <property type="match status" value="1"/>
</dbReference>
<reference evidence="3" key="1">
    <citation type="submission" date="2021-06" db="EMBL/GenBank/DDBJ databases">
        <authorList>
            <person name="Kallberg Y."/>
            <person name="Tangrot J."/>
            <person name="Rosling A."/>
        </authorList>
    </citation>
    <scope>NUCLEOTIDE SEQUENCE</scope>
    <source>
        <strain evidence="3">FL130A</strain>
    </source>
</reference>
<protein>
    <submittedName>
        <fullName evidence="3">2533_t:CDS:1</fullName>
    </submittedName>
</protein>